<feature type="signal peptide" evidence="1">
    <location>
        <begin position="1"/>
        <end position="21"/>
    </location>
</feature>
<protein>
    <submittedName>
        <fullName evidence="2">ABC transporter substrate-binding protein</fullName>
    </submittedName>
</protein>
<dbReference type="Proteomes" id="UP001652445">
    <property type="component" value="Unassembled WGS sequence"/>
</dbReference>
<sequence length="544" mass="61125">MNKTIMAGCAWALSLMLLVTACSGNLEGDKEAVPKDGNAPITLSVFSGQRADVENLETNTFSKYVENKLNIKFKWEVVPNAGLNDKKQLLLASGDYPELFLDGNLTQAEQLKYGQQGVFIPLNDLIDQYAPNVKRAFKDIPYLQKGITAPDGKIYSIPQINECYHCWYAQKMWINTKWLEKLGLSMPTTTEEYYQVLKAFKEKDPNGNGKADEIPLSGAGDPATWHGNIDGFLMSAFIYNNSADYFTMKDGKVDFAPNKPEWKKGLEYMNRLYKEGLIDQASFTQNQDGLKQLGNNPDTAILGSYTAGHIGMVVDTAPGKTRHKDYDAVPPLKGPDGVQLSGYFAGVGNGTFAITNKASKEKAIAAMKLADYMYTEEAALLSIFGPEGKWWSKAKPEEKDVRGRPAKYITAPEFDSIQQQNEHWSQMGSSLRTRDYRESFAVPQDPLGNGGYEYRLYLATQKYEKYQPKEMYPISIFMDPQDADAANQLRTTINAYVKTSMVEFIIGRKNLNNDWDAYVKGLDGLNLPQYMKIYQKAYDSVYKK</sequence>
<accession>A0ABT2UVL3</accession>
<dbReference type="SUPFAM" id="SSF53850">
    <property type="entry name" value="Periplasmic binding protein-like II"/>
    <property type="match status" value="1"/>
</dbReference>
<dbReference type="InterPro" id="IPR050490">
    <property type="entry name" value="Bact_solute-bd_prot1"/>
</dbReference>
<gene>
    <name evidence="2" type="ORF">OB236_37565</name>
</gene>
<dbReference type="RefSeq" id="WP_262688563.1">
    <property type="nucleotide sequence ID" value="NZ_JAOQIO010000124.1"/>
</dbReference>
<dbReference type="PANTHER" id="PTHR43649">
    <property type="entry name" value="ARABINOSE-BINDING PROTEIN-RELATED"/>
    <property type="match status" value="1"/>
</dbReference>
<keyword evidence="3" id="KW-1185">Reference proteome</keyword>
<feature type="chain" id="PRO_5046506875" evidence="1">
    <location>
        <begin position="22"/>
        <end position="544"/>
    </location>
</feature>
<reference evidence="2 3" key="1">
    <citation type="submission" date="2022-09" db="EMBL/GenBank/DDBJ databases">
        <authorList>
            <person name="Han X.L."/>
            <person name="Wang Q."/>
            <person name="Lu T."/>
        </authorList>
    </citation>
    <scope>NUCLEOTIDE SEQUENCE [LARGE SCALE GENOMIC DNA]</scope>
    <source>
        <strain evidence="2 3">WQ 127069</strain>
    </source>
</reference>
<dbReference type="CDD" id="cd13581">
    <property type="entry name" value="PBP2_AlgQ_like_2"/>
    <property type="match status" value="1"/>
</dbReference>
<dbReference type="PROSITE" id="PS51257">
    <property type="entry name" value="PROKAR_LIPOPROTEIN"/>
    <property type="match status" value="1"/>
</dbReference>
<evidence type="ECO:0000256" key="1">
    <source>
        <dbReference type="SAM" id="SignalP"/>
    </source>
</evidence>
<organism evidence="2 3">
    <name type="scientific">Paenibacillus baimaensis</name>
    <dbReference type="NCBI Taxonomy" id="2982185"/>
    <lineage>
        <taxon>Bacteria</taxon>
        <taxon>Bacillati</taxon>
        <taxon>Bacillota</taxon>
        <taxon>Bacilli</taxon>
        <taxon>Bacillales</taxon>
        <taxon>Paenibacillaceae</taxon>
        <taxon>Paenibacillus</taxon>
    </lineage>
</organism>
<dbReference type="Gene3D" id="3.40.190.10">
    <property type="entry name" value="Periplasmic binding protein-like II"/>
    <property type="match status" value="2"/>
</dbReference>
<dbReference type="EMBL" id="JAOQIO010000124">
    <property type="protein sequence ID" value="MCU6797847.1"/>
    <property type="molecule type" value="Genomic_DNA"/>
</dbReference>
<name>A0ABT2UVL3_9BACL</name>
<evidence type="ECO:0000313" key="3">
    <source>
        <dbReference type="Proteomes" id="UP001652445"/>
    </source>
</evidence>
<dbReference type="PANTHER" id="PTHR43649:SF12">
    <property type="entry name" value="DIACETYLCHITOBIOSE BINDING PROTEIN DASA"/>
    <property type="match status" value="1"/>
</dbReference>
<evidence type="ECO:0000313" key="2">
    <source>
        <dbReference type="EMBL" id="MCU6797847.1"/>
    </source>
</evidence>
<comment type="caution">
    <text evidence="2">The sequence shown here is derived from an EMBL/GenBank/DDBJ whole genome shotgun (WGS) entry which is preliminary data.</text>
</comment>
<keyword evidence="1" id="KW-0732">Signal</keyword>
<proteinExistence type="predicted"/>